<dbReference type="Proteomes" id="UP000653797">
    <property type="component" value="Unassembled WGS sequence"/>
</dbReference>
<dbReference type="RefSeq" id="WP_191039164.1">
    <property type="nucleotide sequence ID" value="NZ_JACXAA010000003.1"/>
</dbReference>
<dbReference type="EMBL" id="JACXAA010000003">
    <property type="protein sequence ID" value="MBD2753562.1"/>
    <property type="molecule type" value="Genomic_DNA"/>
</dbReference>
<sequence>MAKKRQTIDNVSHDADMELSANGKSDQIGDVVDENTILDVIISPVGYITEVSDTVDSMDGAKTEVIDIVNKADGTDIELTIIEEPTDTPGVDHVDRFVEIKGIGPKVAELLMQAGIRQFSKLAETPVERIREILSAAGSHYRIYDPATWPQQAKQLADSKPKPLNSSIAGRV</sequence>
<gene>
    <name evidence="1" type="ORF">IC230_11720</name>
</gene>
<evidence type="ECO:0008006" key="3">
    <source>
        <dbReference type="Google" id="ProtNLM"/>
    </source>
</evidence>
<reference evidence="1" key="1">
    <citation type="submission" date="2020-09" db="EMBL/GenBank/DDBJ databases">
        <authorList>
            <person name="Kim M.K."/>
        </authorList>
    </citation>
    <scope>NUCLEOTIDE SEQUENCE</scope>
    <source>
        <strain evidence="1">BT704</strain>
    </source>
</reference>
<name>A0A927GD94_9BACT</name>
<evidence type="ECO:0000313" key="2">
    <source>
        <dbReference type="Proteomes" id="UP000653797"/>
    </source>
</evidence>
<comment type="caution">
    <text evidence="1">The sequence shown here is derived from an EMBL/GenBank/DDBJ whole genome shotgun (WGS) entry which is preliminary data.</text>
</comment>
<dbReference type="Gene3D" id="1.10.150.20">
    <property type="entry name" value="5' to 3' exonuclease, C-terminal subdomain"/>
    <property type="match status" value="1"/>
</dbReference>
<keyword evidence="2" id="KW-1185">Reference proteome</keyword>
<protein>
    <recommendedName>
        <fullName evidence="3">DUF4332 domain-containing protein</fullName>
    </recommendedName>
</protein>
<accession>A0A927GD94</accession>
<dbReference type="SUPFAM" id="SSF47794">
    <property type="entry name" value="Rad51 N-terminal domain-like"/>
    <property type="match status" value="1"/>
</dbReference>
<dbReference type="InterPro" id="IPR010995">
    <property type="entry name" value="DNA_repair_Rad51/TF_NusA_a-hlx"/>
</dbReference>
<organism evidence="1 2">
    <name type="scientific">Spirosoma validum</name>
    <dbReference type="NCBI Taxonomy" id="2771355"/>
    <lineage>
        <taxon>Bacteria</taxon>
        <taxon>Pseudomonadati</taxon>
        <taxon>Bacteroidota</taxon>
        <taxon>Cytophagia</taxon>
        <taxon>Cytophagales</taxon>
        <taxon>Cytophagaceae</taxon>
        <taxon>Spirosoma</taxon>
    </lineage>
</organism>
<evidence type="ECO:0000313" key="1">
    <source>
        <dbReference type="EMBL" id="MBD2753562.1"/>
    </source>
</evidence>
<dbReference type="GO" id="GO:0000166">
    <property type="term" value="F:nucleotide binding"/>
    <property type="evidence" value="ECO:0007669"/>
    <property type="project" value="InterPro"/>
</dbReference>
<proteinExistence type="predicted"/>
<dbReference type="AlphaFoldDB" id="A0A927GD94"/>